<proteinExistence type="predicted"/>
<dbReference type="Proteomes" id="UP000008909">
    <property type="component" value="Unassembled WGS sequence"/>
</dbReference>
<sequence>MVVGHIAELCPDGSFASIVQPMDRNMDLNRFHLGGMYIRFGNTSLMACSLPHGSEFKEQCYIIFRMCLSVERKPFNDKNKSDPGPDPGYQPVNPYVCAFPLNGSRLTTRTNPTRAPIPGINPLILESVMRPALINDDSVRLVSGLRAISALHMAPTSSGISELFFQPRRPVYLAVLNVRTLKQARKQTALALTVG</sequence>
<name>G7YND0_CLOSI</name>
<keyword evidence="2" id="KW-1185">Reference proteome</keyword>
<protein>
    <submittedName>
        <fullName evidence="1">Uncharacterized protein</fullName>
    </submittedName>
</protein>
<gene>
    <name evidence="1" type="ORF">CLF_103134</name>
</gene>
<organism evidence="1 2">
    <name type="scientific">Clonorchis sinensis</name>
    <name type="common">Chinese liver fluke</name>
    <dbReference type="NCBI Taxonomy" id="79923"/>
    <lineage>
        <taxon>Eukaryota</taxon>
        <taxon>Metazoa</taxon>
        <taxon>Spiralia</taxon>
        <taxon>Lophotrochozoa</taxon>
        <taxon>Platyhelminthes</taxon>
        <taxon>Trematoda</taxon>
        <taxon>Digenea</taxon>
        <taxon>Opisthorchiida</taxon>
        <taxon>Opisthorchiata</taxon>
        <taxon>Opisthorchiidae</taxon>
        <taxon>Clonorchis</taxon>
    </lineage>
</organism>
<evidence type="ECO:0000313" key="1">
    <source>
        <dbReference type="EMBL" id="GAA54461.1"/>
    </source>
</evidence>
<accession>G7YND0</accession>
<reference evidence="1" key="1">
    <citation type="journal article" date="2011" name="Genome Biol.">
        <title>The draft genome of the carcinogenic human liver fluke Clonorchis sinensis.</title>
        <authorList>
            <person name="Wang X."/>
            <person name="Chen W."/>
            <person name="Huang Y."/>
            <person name="Sun J."/>
            <person name="Men J."/>
            <person name="Liu H."/>
            <person name="Luo F."/>
            <person name="Guo L."/>
            <person name="Lv X."/>
            <person name="Deng C."/>
            <person name="Zhou C."/>
            <person name="Fan Y."/>
            <person name="Li X."/>
            <person name="Huang L."/>
            <person name="Hu Y."/>
            <person name="Liang C."/>
            <person name="Hu X."/>
            <person name="Xu J."/>
            <person name="Yu X."/>
        </authorList>
    </citation>
    <scope>NUCLEOTIDE SEQUENCE [LARGE SCALE GENOMIC DNA]</scope>
    <source>
        <strain evidence="1">Henan</strain>
    </source>
</reference>
<dbReference type="AlphaFoldDB" id="G7YND0"/>
<dbReference type="EMBL" id="DF143894">
    <property type="protein sequence ID" value="GAA54461.1"/>
    <property type="molecule type" value="Genomic_DNA"/>
</dbReference>
<evidence type="ECO:0000313" key="2">
    <source>
        <dbReference type="Proteomes" id="UP000008909"/>
    </source>
</evidence>
<reference key="2">
    <citation type="submission" date="2011-10" db="EMBL/GenBank/DDBJ databases">
        <title>The genome and transcriptome sequence of Clonorchis sinensis provide insights into the carcinogenic liver fluke.</title>
        <authorList>
            <person name="Wang X."/>
            <person name="Huang Y."/>
            <person name="Chen W."/>
            <person name="Liu H."/>
            <person name="Guo L."/>
            <person name="Chen Y."/>
            <person name="Luo F."/>
            <person name="Zhou W."/>
            <person name="Sun J."/>
            <person name="Mao Q."/>
            <person name="Liang P."/>
            <person name="Zhou C."/>
            <person name="Tian Y."/>
            <person name="Men J."/>
            <person name="Lv X."/>
            <person name="Huang L."/>
            <person name="Zhou J."/>
            <person name="Hu Y."/>
            <person name="Li R."/>
            <person name="Zhang F."/>
            <person name="Lei H."/>
            <person name="Li X."/>
            <person name="Hu X."/>
            <person name="Liang C."/>
            <person name="Xu J."/>
            <person name="Wu Z."/>
            <person name="Yu X."/>
        </authorList>
    </citation>
    <scope>NUCLEOTIDE SEQUENCE</scope>
    <source>
        <strain>Henan</strain>
    </source>
</reference>